<dbReference type="CDD" id="cd07067">
    <property type="entry name" value="HP_PGM_like"/>
    <property type="match status" value="1"/>
</dbReference>
<dbReference type="EMBL" id="FOAP01000017">
    <property type="protein sequence ID" value="SEM46518.1"/>
    <property type="molecule type" value="Genomic_DNA"/>
</dbReference>
<dbReference type="SMART" id="SM00855">
    <property type="entry name" value="PGAM"/>
    <property type="match status" value="1"/>
</dbReference>
<evidence type="ECO:0000313" key="4">
    <source>
        <dbReference type="Proteomes" id="UP000182719"/>
    </source>
</evidence>
<dbReference type="OrthoDB" id="9781415at2"/>
<dbReference type="Gene3D" id="3.40.50.1240">
    <property type="entry name" value="Phosphoglycerate mutase-like"/>
    <property type="match status" value="1"/>
</dbReference>
<proteinExistence type="predicted"/>
<feature type="binding site" evidence="2">
    <location>
        <begin position="84"/>
        <end position="87"/>
    </location>
    <ligand>
        <name>substrate</name>
    </ligand>
</feature>
<dbReference type="GO" id="GO:0101006">
    <property type="term" value="F:protein histidine phosphatase activity"/>
    <property type="evidence" value="ECO:0007669"/>
    <property type="project" value="TreeGrafter"/>
</dbReference>
<dbReference type="InterPro" id="IPR029033">
    <property type="entry name" value="His_PPase_superfam"/>
</dbReference>
<sequence length="196" mass="21824">MKPPSSYVVLVRHGETAWSRSGQHTGRTDIPLLEDGRRMGTALGAPLKGWNFAAVWTSPLSRARETCNLAGYGQAAEPRDELMEWDYGAYEGKTGVEIRSQLPDWKIWRDGVPQGETLDQVRARADQVIAAARQVDGNVLIFSHGHFLRVLAARWLELPASEGRLFSLSTASISVLGWDGQQPLLMSWNDTTHLRE</sequence>
<feature type="binding site" evidence="2">
    <location>
        <begin position="25"/>
        <end position="26"/>
    </location>
    <ligand>
        <name>substrate</name>
    </ligand>
</feature>
<reference evidence="4" key="1">
    <citation type="submission" date="2016-10" db="EMBL/GenBank/DDBJ databases">
        <authorList>
            <person name="Varghese N."/>
            <person name="Submissions S."/>
        </authorList>
    </citation>
    <scope>NUCLEOTIDE SEQUENCE [LARGE SCALE GENOMIC DNA]</scope>
    <source>
        <strain evidence="4">DSM 17044</strain>
    </source>
</reference>
<name>A0A1H7YMK5_STIAU</name>
<dbReference type="GO" id="GO:0070297">
    <property type="term" value="P:regulation of phosphorelay signal transduction system"/>
    <property type="evidence" value="ECO:0007669"/>
    <property type="project" value="TreeGrafter"/>
</dbReference>
<feature type="active site" description="Tele-phosphohistidine intermediate" evidence="1">
    <location>
        <position position="13"/>
    </location>
</feature>
<feature type="binding site" evidence="2">
    <location>
        <position position="62"/>
    </location>
    <ligand>
        <name>substrate</name>
    </ligand>
</feature>
<accession>A0A1H7YMK5</accession>
<dbReference type="InterPro" id="IPR013078">
    <property type="entry name" value="His_Pase_superF_clade-1"/>
</dbReference>
<dbReference type="Proteomes" id="UP000182719">
    <property type="component" value="Unassembled WGS sequence"/>
</dbReference>
<dbReference type="PANTHER" id="PTHR48100:SF15">
    <property type="entry name" value="SEDOHEPTULOSE 1,7-BISPHOSPHATASE"/>
    <property type="match status" value="1"/>
</dbReference>
<dbReference type="Pfam" id="PF00300">
    <property type="entry name" value="His_Phos_1"/>
    <property type="match status" value="1"/>
</dbReference>
<protein>
    <submittedName>
        <fullName evidence="3">Probable phosphoglycerate mutase</fullName>
    </submittedName>
</protein>
<keyword evidence="4" id="KW-1185">Reference proteome</keyword>
<organism evidence="3 4">
    <name type="scientific">Stigmatella aurantiaca</name>
    <dbReference type="NCBI Taxonomy" id="41"/>
    <lineage>
        <taxon>Bacteria</taxon>
        <taxon>Pseudomonadati</taxon>
        <taxon>Myxococcota</taxon>
        <taxon>Myxococcia</taxon>
        <taxon>Myxococcales</taxon>
        <taxon>Cystobacterineae</taxon>
        <taxon>Archangiaceae</taxon>
        <taxon>Stigmatella</taxon>
    </lineage>
</organism>
<evidence type="ECO:0000313" key="3">
    <source>
        <dbReference type="EMBL" id="SEM46518.1"/>
    </source>
</evidence>
<dbReference type="SUPFAM" id="SSF53254">
    <property type="entry name" value="Phosphoglycerate mutase-like"/>
    <property type="match status" value="1"/>
</dbReference>
<evidence type="ECO:0000256" key="2">
    <source>
        <dbReference type="PIRSR" id="PIRSR613078-2"/>
    </source>
</evidence>
<dbReference type="PANTHER" id="PTHR48100">
    <property type="entry name" value="BROAD-SPECIFICITY PHOSPHATASE YOR283W-RELATED"/>
    <property type="match status" value="1"/>
</dbReference>
<feature type="active site" description="Proton donor/acceptor" evidence="1">
    <location>
        <position position="84"/>
    </location>
</feature>
<dbReference type="AlphaFoldDB" id="A0A1H7YMK5"/>
<gene>
    <name evidence="3" type="ORF">SAMN05444354_11757</name>
</gene>
<evidence type="ECO:0000256" key="1">
    <source>
        <dbReference type="PIRSR" id="PIRSR613078-1"/>
    </source>
</evidence>
<dbReference type="InterPro" id="IPR050275">
    <property type="entry name" value="PGM_Phosphatase"/>
</dbReference>
<dbReference type="RefSeq" id="WP_075009405.1">
    <property type="nucleotide sequence ID" value="NZ_FOAP01000017.1"/>
</dbReference>